<evidence type="ECO:0000313" key="1">
    <source>
        <dbReference type="EMBL" id="GET05437.1"/>
    </source>
</evidence>
<dbReference type="RefSeq" id="WP_172584275.1">
    <property type="nucleotide sequence ID" value="NZ_BLAM01000054.1"/>
</dbReference>
<organism evidence="1">
    <name type="scientific">Ligilactobacillus agilis</name>
    <dbReference type="NCBI Taxonomy" id="1601"/>
    <lineage>
        <taxon>Bacteria</taxon>
        <taxon>Bacillati</taxon>
        <taxon>Bacillota</taxon>
        <taxon>Bacilli</taxon>
        <taxon>Lactobacillales</taxon>
        <taxon>Lactobacillaceae</taxon>
        <taxon>Ligilactobacillus</taxon>
    </lineage>
</organism>
<name>A0A6F9XJP8_9LACO</name>
<protein>
    <submittedName>
        <fullName evidence="1">Uncharacterized protein</fullName>
    </submittedName>
</protein>
<reference evidence="1" key="1">
    <citation type="submission" date="2019-10" db="EMBL/GenBank/DDBJ databases">
        <title>Lactobacillus agilis SY212 Whole Genome Sequencing Project.</title>
        <authorList>
            <person name="Suzuki S."/>
            <person name="Endo A."/>
            <person name="Maeno S."/>
            <person name="Shiwa Y."/>
            <person name="Matsutani M."/>
            <person name="Kajikawa A."/>
        </authorList>
    </citation>
    <scope>NUCLEOTIDE SEQUENCE</scope>
    <source>
        <strain evidence="1">SY212</strain>
    </source>
</reference>
<proteinExistence type="predicted"/>
<accession>A0A6F9XJP8</accession>
<dbReference type="Proteomes" id="UP000494265">
    <property type="component" value="Unassembled WGS sequence"/>
</dbReference>
<dbReference type="AlphaFoldDB" id="A0A6F9XJP8"/>
<comment type="caution">
    <text evidence="1">The sequence shown here is derived from an EMBL/GenBank/DDBJ whole genome shotgun (WGS) entry which is preliminary data.</text>
</comment>
<gene>
    <name evidence="1" type="ORF">SY212_04670</name>
</gene>
<dbReference type="EMBL" id="BLAM01000054">
    <property type="protein sequence ID" value="GET05437.1"/>
    <property type="molecule type" value="Genomic_DNA"/>
</dbReference>
<sequence>MGRGLKLYNGHGWEDKHANARIYDGNGGWHMAKTRLWDGHNWILVSEERHEKVWNATWTQAYWSSKHGFQAKTRSWDWRKYNYLYQGNYSPFTDHWDWGDQGGMMGFDDGNIRWELSGARIEAVYVYLYAYHWAWYAGGTARIGTHNASGWQSRFQEANGVVAERNMRRNEGAWIQLPNWVGDNLRDNKLKGLTTHAHTNNNHYYGYFAGANAGWQAPKLKIVYWK</sequence>